<dbReference type="Pfam" id="PF01476">
    <property type="entry name" value="LysM"/>
    <property type="match status" value="1"/>
</dbReference>
<evidence type="ECO:0000313" key="4">
    <source>
        <dbReference type="Proteomes" id="UP000598271"/>
    </source>
</evidence>
<dbReference type="GO" id="GO:0004222">
    <property type="term" value="F:metalloendopeptidase activity"/>
    <property type="evidence" value="ECO:0007669"/>
    <property type="project" value="TreeGrafter"/>
</dbReference>
<dbReference type="Gene3D" id="3.10.350.10">
    <property type="entry name" value="LysM domain"/>
    <property type="match status" value="1"/>
</dbReference>
<dbReference type="SUPFAM" id="SSF51261">
    <property type="entry name" value="Duplicated hybrid motif"/>
    <property type="match status" value="1"/>
</dbReference>
<dbReference type="InterPro" id="IPR018392">
    <property type="entry name" value="LysM"/>
</dbReference>
<dbReference type="Gene3D" id="2.70.70.10">
    <property type="entry name" value="Glucose Permease (Domain IIA)"/>
    <property type="match status" value="1"/>
</dbReference>
<dbReference type="EMBL" id="BMXF01000004">
    <property type="protein sequence ID" value="GHB79291.1"/>
    <property type="molecule type" value="Genomic_DNA"/>
</dbReference>
<evidence type="ECO:0000259" key="2">
    <source>
        <dbReference type="PROSITE" id="PS51782"/>
    </source>
</evidence>
<dbReference type="PANTHER" id="PTHR21666">
    <property type="entry name" value="PEPTIDASE-RELATED"/>
    <property type="match status" value="1"/>
</dbReference>
<feature type="region of interest" description="Disordered" evidence="1">
    <location>
        <begin position="1"/>
        <end position="43"/>
    </location>
</feature>
<dbReference type="InterPro" id="IPR036779">
    <property type="entry name" value="LysM_dom_sf"/>
</dbReference>
<dbReference type="SUPFAM" id="SSF54106">
    <property type="entry name" value="LysM domain"/>
    <property type="match status" value="1"/>
</dbReference>
<dbReference type="InterPro" id="IPR011055">
    <property type="entry name" value="Dup_hybrid_motif"/>
</dbReference>
<sequence>MGALVLNAQAQERGKFRKNPKINQNNTSTANPNFQTAEPQREPEADFKVETSNIQFQSQFEPVKPLNPVVSEDTSTIDEGEPEVLLEVDSMQIGDEWVKIAEYYVIWDERTIDPYSMNPLEFDETIDLKLFDPAENRFWNTPVEVPRITSNFGYRWGRWHTGTDIDLETGDPVYSTFDGIVRVVGWDGNGYGRFVMVRHYNGLETLYGHMSKQLVESGQIVKAGDILGLGGSTGRSSGSHLHYENRYEGNPFDSNNIFDWPKQQVRSDHFTLTASVYDYLRGGRSTSKSEYEAGEKPAYVRTMLHRVRSGETLSSIASRYGLSVSSLAKLNRISTRSTLRIGQKLRVK</sequence>
<dbReference type="Proteomes" id="UP000598271">
    <property type="component" value="Unassembled WGS sequence"/>
</dbReference>
<dbReference type="CDD" id="cd00118">
    <property type="entry name" value="LysM"/>
    <property type="match status" value="1"/>
</dbReference>
<dbReference type="InterPro" id="IPR016047">
    <property type="entry name" value="M23ase_b-sheet_dom"/>
</dbReference>
<dbReference type="PANTHER" id="PTHR21666:SF270">
    <property type="entry name" value="MUREIN HYDROLASE ACTIVATOR ENVC"/>
    <property type="match status" value="1"/>
</dbReference>
<dbReference type="PROSITE" id="PS51782">
    <property type="entry name" value="LYSM"/>
    <property type="match status" value="1"/>
</dbReference>
<evidence type="ECO:0000313" key="3">
    <source>
        <dbReference type="EMBL" id="GHB79291.1"/>
    </source>
</evidence>
<name>A0A8J3DBE0_9BACT</name>
<protein>
    <recommendedName>
        <fullName evidence="2">LysM domain-containing protein</fullName>
    </recommendedName>
</protein>
<reference evidence="3 4" key="1">
    <citation type="journal article" date="2014" name="Int. J. Syst. Evol. Microbiol.">
        <title>Complete genome sequence of Corynebacterium casei LMG S-19264T (=DSM 44701T), isolated from a smear-ripened cheese.</title>
        <authorList>
            <consortium name="US DOE Joint Genome Institute (JGI-PGF)"/>
            <person name="Walter F."/>
            <person name="Albersmeier A."/>
            <person name="Kalinowski J."/>
            <person name="Ruckert C."/>
        </authorList>
    </citation>
    <scope>NUCLEOTIDE SEQUENCE [LARGE SCALE GENOMIC DNA]</scope>
    <source>
        <strain evidence="3 4">KCTC 12866</strain>
    </source>
</reference>
<feature type="compositionally biased region" description="Polar residues" evidence="1">
    <location>
        <begin position="21"/>
        <end position="38"/>
    </location>
</feature>
<dbReference type="CDD" id="cd12797">
    <property type="entry name" value="M23_peptidase"/>
    <property type="match status" value="1"/>
</dbReference>
<gene>
    <name evidence="3" type="ORF">GCM10007390_36600</name>
</gene>
<dbReference type="InterPro" id="IPR050570">
    <property type="entry name" value="Cell_wall_metabolism_enzyme"/>
</dbReference>
<dbReference type="Pfam" id="PF01551">
    <property type="entry name" value="Peptidase_M23"/>
    <property type="match status" value="1"/>
</dbReference>
<organism evidence="3 4">
    <name type="scientific">Persicitalea jodogahamensis</name>
    <dbReference type="NCBI Taxonomy" id="402147"/>
    <lineage>
        <taxon>Bacteria</taxon>
        <taxon>Pseudomonadati</taxon>
        <taxon>Bacteroidota</taxon>
        <taxon>Cytophagia</taxon>
        <taxon>Cytophagales</taxon>
        <taxon>Spirosomataceae</taxon>
        <taxon>Persicitalea</taxon>
    </lineage>
</organism>
<proteinExistence type="predicted"/>
<keyword evidence="4" id="KW-1185">Reference proteome</keyword>
<comment type="caution">
    <text evidence="3">The sequence shown here is derived from an EMBL/GenBank/DDBJ whole genome shotgun (WGS) entry which is preliminary data.</text>
</comment>
<feature type="domain" description="LysM" evidence="2">
    <location>
        <begin position="303"/>
        <end position="347"/>
    </location>
</feature>
<accession>A0A8J3DBE0</accession>
<dbReference type="SMART" id="SM00257">
    <property type="entry name" value="LysM"/>
    <property type="match status" value="1"/>
</dbReference>
<dbReference type="AlphaFoldDB" id="A0A8J3DBE0"/>
<evidence type="ECO:0000256" key="1">
    <source>
        <dbReference type="SAM" id="MobiDB-lite"/>
    </source>
</evidence>